<name>A0ABP0LQ13_9DINO</name>
<evidence type="ECO:0000313" key="3">
    <source>
        <dbReference type="Proteomes" id="UP001642464"/>
    </source>
</evidence>
<sequence>MDLPWHFGEAKATPPWIRHSRLQTQQEICAKRFLRFASQRTVHLVLVLWALASWRGGLGSLFSWAPLLYFTGPVLLKHRVLPTLSVEHLSVFILALNAANALHLAMFLAYQGTLLLASPLFASVTLCRLLFGLFTQEVHLHVLLSSSVTFVALSHATGGTLTVVSCLLLEITAVAIFSGGPSGYEEAMVHLAQLRLQHQLARSQALQRIDVEREELSGQLLSIASEGIAELTASVQRASEPVLNMLKSSCATGTKSAAEAERIGRIGQALQAEVAELLRHRTQATWQRLQERAKERVEQLEGYSLEQEAIREAILKSLQKGIGRSLAEIHKLEMEAEISLTQLVQSEAQRAMEIAEARMDLVWQSSEAMERRVSDTVEVLLSLLKYFRSKGSCEARDKPMRPIRSV</sequence>
<keyword evidence="1" id="KW-0812">Transmembrane</keyword>
<organism evidence="2 3">
    <name type="scientific">Durusdinium trenchii</name>
    <dbReference type="NCBI Taxonomy" id="1381693"/>
    <lineage>
        <taxon>Eukaryota</taxon>
        <taxon>Sar</taxon>
        <taxon>Alveolata</taxon>
        <taxon>Dinophyceae</taxon>
        <taxon>Suessiales</taxon>
        <taxon>Symbiodiniaceae</taxon>
        <taxon>Durusdinium</taxon>
    </lineage>
</organism>
<proteinExistence type="predicted"/>
<keyword evidence="1" id="KW-0472">Membrane</keyword>
<feature type="transmembrane region" description="Helical" evidence="1">
    <location>
        <begin position="89"/>
        <end position="108"/>
    </location>
</feature>
<reference evidence="2 3" key="1">
    <citation type="submission" date="2024-02" db="EMBL/GenBank/DDBJ databases">
        <authorList>
            <person name="Chen Y."/>
            <person name="Shah S."/>
            <person name="Dougan E. K."/>
            <person name="Thang M."/>
            <person name="Chan C."/>
        </authorList>
    </citation>
    <scope>NUCLEOTIDE SEQUENCE [LARGE SCALE GENOMIC DNA]</scope>
</reference>
<dbReference type="Proteomes" id="UP001642464">
    <property type="component" value="Unassembled WGS sequence"/>
</dbReference>
<evidence type="ECO:0000256" key="1">
    <source>
        <dbReference type="SAM" id="Phobius"/>
    </source>
</evidence>
<keyword evidence="3" id="KW-1185">Reference proteome</keyword>
<protein>
    <submittedName>
        <fullName evidence="2">Chloroplastic</fullName>
    </submittedName>
</protein>
<keyword evidence="1" id="KW-1133">Transmembrane helix</keyword>
<feature type="transmembrane region" description="Helical" evidence="1">
    <location>
        <begin position="41"/>
        <end position="69"/>
    </location>
</feature>
<comment type="caution">
    <text evidence="2">The sequence shown here is derived from an EMBL/GenBank/DDBJ whole genome shotgun (WGS) entry which is preliminary data.</text>
</comment>
<dbReference type="EMBL" id="CAXAMM010017502">
    <property type="protein sequence ID" value="CAK9041291.1"/>
    <property type="molecule type" value="Genomic_DNA"/>
</dbReference>
<accession>A0ABP0LQ13</accession>
<gene>
    <name evidence="2" type="ORF">SCF082_LOCUS23874</name>
</gene>
<evidence type="ECO:0000313" key="2">
    <source>
        <dbReference type="EMBL" id="CAK9041291.1"/>
    </source>
</evidence>